<feature type="domain" description="Glycosyltransferase 2-like" evidence="5">
    <location>
        <begin position="14"/>
        <end position="178"/>
    </location>
</feature>
<dbReference type="GO" id="GO:0016757">
    <property type="term" value="F:glycosyltransferase activity"/>
    <property type="evidence" value="ECO:0007669"/>
    <property type="project" value="UniProtKB-KW"/>
</dbReference>
<dbReference type="PANTHER" id="PTHR43179">
    <property type="entry name" value="RHAMNOSYLTRANSFERASE WBBL"/>
    <property type="match status" value="1"/>
</dbReference>
<evidence type="ECO:0000259" key="5">
    <source>
        <dbReference type="Pfam" id="PF00535"/>
    </source>
</evidence>
<dbReference type="EMBL" id="JACJVP010000010">
    <property type="protein sequence ID" value="MBB6670629.1"/>
    <property type="molecule type" value="Genomic_DNA"/>
</dbReference>
<evidence type="ECO:0000256" key="3">
    <source>
        <dbReference type="ARBA" id="ARBA00022676"/>
    </source>
</evidence>
<dbReference type="Gene3D" id="3.90.550.10">
    <property type="entry name" value="Spore Coat Polysaccharide Biosynthesis Protein SpsA, Chain A"/>
    <property type="match status" value="1"/>
</dbReference>
<evidence type="ECO:0000256" key="4">
    <source>
        <dbReference type="ARBA" id="ARBA00022679"/>
    </source>
</evidence>
<dbReference type="PANTHER" id="PTHR43179:SF12">
    <property type="entry name" value="GALACTOFURANOSYLTRANSFERASE GLFT2"/>
    <property type="match status" value="1"/>
</dbReference>
<evidence type="ECO:0000256" key="1">
    <source>
        <dbReference type="ARBA" id="ARBA00004776"/>
    </source>
</evidence>
<dbReference type="AlphaFoldDB" id="A0A7X0VFH9"/>
<proteinExistence type="inferred from homology"/>
<sequence length="318" mass="35948">MSKIGEARDPLVAICIVTYNSAAYIEKCLAAISRQSWQNLITVIVDNASSDSTVAIVRKGYPALRLIANSENCGFAAGQNQAIGATDAEYILVLNADVTLEVDYIANLVDLMQNNPRIGSAIGCLRLADKPDILDSAGLIMKWSRSAEERGAHRPVSEFSLPSEVFGVSGAAAFYRRAMIVDISVDGQFFDEDFFAYKEDVDVAWRARNLGWQAWYEPAAQALHVRQWGVDTPRKRMPLKIRRHSYQNRYLMMAKNESFDASWWIRLPRLLAYEIALNGYIFLKDPKVLGAWKILLRLLPGAIRKRREIRSKRKVEIY</sequence>
<dbReference type="Proteomes" id="UP000547209">
    <property type="component" value="Unassembled WGS sequence"/>
</dbReference>
<keyword evidence="4 6" id="KW-0808">Transferase</keyword>
<keyword evidence="7" id="KW-1185">Reference proteome</keyword>
<dbReference type="InterPro" id="IPR029044">
    <property type="entry name" value="Nucleotide-diphossugar_trans"/>
</dbReference>
<dbReference type="Pfam" id="PF00535">
    <property type="entry name" value="Glycos_transf_2"/>
    <property type="match status" value="1"/>
</dbReference>
<dbReference type="RefSeq" id="WP_185142098.1">
    <property type="nucleotide sequence ID" value="NZ_JACJVP010000010.1"/>
</dbReference>
<protein>
    <submittedName>
        <fullName evidence="6">Glycosyltransferase family 2 protein</fullName>
    </submittedName>
</protein>
<organism evidence="6 7">
    <name type="scientific">Cohnella nanjingensis</name>
    <dbReference type="NCBI Taxonomy" id="1387779"/>
    <lineage>
        <taxon>Bacteria</taxon>
        <taxon>Bacillati</taxon>
        <taxon>Bacillota</taxon>
        <taxon>Bacilli</taxon>
        <taxon>Bacillales</taxon>
        <taxon>Paenibacillaceae</taxon>
        <taxon>Cohnella</taxon>
    </lineage>
</organism>
<keyword evidence="3" id="KW-0328">Glycosyltransferase</keyword>
<gene>
    <name evidence="6" type="ORF">H7C19_07995</name>
</gene>
<dbReference type="SUPFAM" id="SSF53448">
    <property type="entry name" value="Nucleotide-diphospho-sugar transferases"/>
    <property type="match status" value="1"/>
</dbReference>
<accession>A0A7X0VFH9</accession>
<comment type="pathway">
    <text evidence="1">Cell wall biogenesis; cell wall polysaccharide biosynthesis.</text>
</comment>
<evidence type="ECO:0000313" key="7">
    <source>
        <dbReference type="Proteomes" id="UP000547209"/>
    </source>
</evidence>
<comment type="similarity">
    <text evidence="2">Belongs to the glycosyltransferase 2 family.</text>
</comment>
<comment type="caution">
    <text evidence="6">The sequence shown here is derived from an EMBL/GenBank/DDBJ whole genome shotgun (WGS) entry which is preliminary data.</text>
</comment>
<dbReference type="CDD" id="cd04186">
    <property type="entry name" value="GT_2_like_c"/>
    <property type="match status" value="1"/>
</dbReference>
<name>A0A7X0VFH9_9BACL</name>
<dbReference type="InterPro" id="IPR001173">
    <property type="entry name" value="Glyco_trans_2-like"/>
</dbReference>
<evidence type="ECO:0000313" key="6">
    <source>
        <dbReference type="EMBL" id="MBB6670629.1"/>
    </source>
</evidence>
<evidence type="ECO:0000256" key="2">
    <source>
        <dbReference type="ARBA" id="ARBA00006739"/>
    </source>
</evidence>
<reference evidence="6 7" key="1">
    <citation type="submission" date="2020-08" db="EMBL/GenBank/DDBJ databases">
        <title>Cohnella phylogeny.</title>
        <authorList>
            <person name="Dunlap C."/>
        </authorList>
    </citation>
    <scope>NUCLEOTIDE SEQUENCE [LARGE SCALE GENOMIC DNA]</scope>
    <source>
        <strain evidence="6 7">DSM 28246</strain>
    </source>
</reference>